<sequence>MMEGPGSKLGKMEPIKESEEIRKEEVTDESVVKEKAEETASLEVDRNKKKETPREQGDGQEDLPLSQPTMQQ</sequence>
<evidence type="ECO:0000313" key="2">
    <source>
        <dbReference type="EMBL" id="KMQ84688.1"/>
    </source>
</evidence>
<proteinExistence type="predicted"/>
<name>A0A0J7K2N0_LASNI</name>
<gene>
    <name evidence="2" type="ORF">RF55_17306</name>
</gene>
<dbReference type="PaxDb" id="67767-A0A0J7K2N0"/>
<comment type="caution">
    <text evidence="2">The sequence shown here is derived from an EMBL/GenBank/DDBJ whole genome shotgun (WGS) entry which is preliminary data.</text>
</comment>
<dbReference type="AlphaFoldDB" id="A0A0J7K2N0"/>
<dbReference type="Proteomes" id="UP000036403">
    <property type="component" value="Unassembled WGS sequence"/>
</dbReference>
<accession>A0A0J7K2N0</accession>
<keyword evidence="3" id="KW-1185">Reference proteome</keyword>
<evidence type="ECO:0000256" key="1">
    <source>
        <dbReference type="SAM" id="MobiDB-lite"/>
    </source>
</evidence>
<protein>
    <submittedName>
        <fullName evidence="2">Uncharacterized protein</fullName>
    </submittedName>
</protein>
<dbReference type="EMBL" id="LBMM01015736">
    <property type="protein sequence ID" value="KMQ84688.1"/>
    <property type="molecule type" value="Genomic_DNA"/>
</dbReference>
<reference evidence="2 3" key="1">
    <citation type="submission" date="2015-04" db="EMBL/GenBank/DDBJ databases">
        <title>Lasius niger genome sequencing.</title>
        <authorList>
            <person name="Konorov E.A."/>
            <person name="Nikitin M.A."/>
            <person name="Kirill M.V."/>
            <person name="Chang P."/>
        </authorList>
    </citation>
    <scope>NUCLEOTIDE SEQUENCE [LARGE SCALE GENOMIC DNA]</scope>
    <source>
        <tissue evidence="2">Whole</tissue>
    </source>
</reference>
<evidence type="ECO:0000313" key="3">
    <source>
        <dbReference type="Proteomes" id="UP000036403"/>
    </source>
</evidence>
<feature type="region of interest" description="Disordered" evidence="1">
    <location>
        <begin position="1"/>
        <end position="72"/>
    </location>
</feature>
<organism evidence="2 3">
    <name type="scientific">Lasius niger</name>
    <name type="common">Black garden ant</name>
    <dbReference type="NCBI Taxonomy" id="67767"/>
    <lineage>
        <taxon>Eukaryota</taxon>
        <taxon>Metazoa</taxon>
        <taxon>Ecdysozoa</taxon>
        <taxon>Arthropoda</taxon>
        <taxon>Hexapoda</taxon>
        <taxon>Insecta</taxon>
        <taxon>Pterygota</taxon>
        <taxon>Neoptera</taxon>
        <taxon>Endopterygota</taxon>
        <taxon>Hymenoptera</taxon>
        <taxon>Apocrita</taxon>
        <taxon>Aculeata</taxon>
        <taxon>Formicoidea</taxon>
        <taxon>Formicidae</taxon>
        <taxon>Formicinae</taxon>
        <taxon>Lasius</taxon>
        <taxon>Lasius</taxon>
    </lineage>
</organism>
<feature type="compositionally biased region" description="Basic and acidic residues" evidence="1">
    <location>
        <begin position="10"/>
        <end position="57"/>
    </location>
</feature>